<keyword evidence="2" id="KW-1185">Reference proteome</keyword>
<protein>
    <submittedName>
        <fullName evidence="1">Uncharacterized protein</fullName>
    </submittedName>
</protein>
<name>A0AAV9EH07_ACOCL</name>
<reference evidence="1" key="2">
    <citation type="submission" date="2023-06" db="EMBL/GenBank/DDBJ databases">
        <authorList>
            <person name="Ma L."/>
            <person name="Liu K.-W."/>
            <person name="Li Z."/>
            <person name="Hsiao Y.-Y."/>
            <person name="Qi Y."/>
            <person name="Fu T."/>
            <person name="Tang G."/>
            <person name="Zhang D."/>
            <person name="Sun W.-H."/>
            <person name="Liu D.-K."/>
            <person name="Li Y."/>
            <person name="Chen G.-Z."/>
            <person name="Liu X.-D."/>
            <person name="Liao X.-Y."/>
            <person name="Jiang Y.-T."/>
            <person name="Yu X."/>
            <person name="Hao Y."/>
            <person name="Huang J."/>
            <person name="Zhao X.-W."/>
            <person name="Ke S."/>
            <person name="Chen Y.-Y."/>
            <person name="Wu W.-L."/>
            <person name="Hsu J.-L."/>
            <person name="Lin Y.-F."/>
            <person name="Huang M.-D."/>
            <person name="Li C.-Y."/>
            <person name="Huang L."/>
            <person name="Wang Z.-W."/>
            <person name="Zhao X."/>
            <person name="Zhong W.-Y."/>
            <person name="Peng D.-H."/>
            <person name="Ahmad S."/>
            <person name="Lan S."/>
            <person name="Zhang J.-S."/>
            <person name="Tsai W.-C."/>
            <person name="Van De Peer Y."/>
            <person name="Liu Z.-J."/>
        </authorList>
    </citation>
    <scope>NUCLEOTIDE SEQUENCE</scope>
    <source>
        <strain evidence="1">CP</strain>
        <tissue evidence="1">Leaves</tissue>
    </source>
</reference>
<dbReference type="Proteomes" id="UP001180020">
    <property type="component" value="Unassembled WGS sequence"/>
</dbReference>
<dbReference type="AlphaFoldDB" id="A0AAV9EH07"/>
<proteinExistence type="predicted"/>
<comment type="caution">
    <text evidence="1">The sequence shown here is derived from an EMBL/GenBank/DDBJ whole genome shotgun (WGS) entry which is preliminary data.</text>
</comment>
<sequence>MIPNSLPREYVEVDNDVKLLQLFSQNRKYKKFTLYVINNEDEDEPGPSTATPSLMAANQTEEECQVVREINEVPSQSVQLPILQLASVEPPSEFNDVVSAVLDNLDPPCEKEFNFDVEDLMWKMFFSTLTMNLLCEMKARRVRRPMTLLKT</sequence>
<evidence type="ECO:0000313" key="2">
    <source>
        <dbReference type="Proteomes" id="UP001180020"/>
    </source>
</evidence>
<accession>A0AAV9EH07</accession>
<gene>
    <name evidence="1" type="ORF">QJS10_CPA07g00547</name>
</gene>
<evidence type="ECO:0000313" key="1">
    <source>
        <dbReference type="EMBL" id="KAK1312853.1"/>
    </source>
</evidence>
<dbReference type="EMBL" id="JAUJYO010000007">
    <property type="protein sequence ID" value="KAK1312853.1"/>
    <property type="molecule type" value="Genomic_DNA"/>
</dbReference>
<organism evidence="1 2">
    <name type="scientific">Acorus calamus</name>
    <name type="common">Sweet flag</name>
    <dbReference type="NCBI Taxonomy" id="4465"/>
    <lineage>
        <taxon>Eukaryota</taxon>
        <taxon>Viridiplantae</taxon>
        <taxon>Streptophyta</taxon>
        <taxon>Embryophyta</taxon>
        <taxon>Tracheophyta</taxon>
        <taxon>Spermatophyta</taxon>
        <taxon>Magnoliopsida</taxon>
        <taxon>Liliopsida</taxon>
        <taxon>Acoraceae</taxon>
        <taxon>Acorus</taxon>
    </lineage>
</organism>
<reference evidence="1" key="1">
    <citation type="journal article" date="2023" name="Nat. Commun.">
        <title>Diploid and tetraploid genomes of Acorus and the evolution of monocots.</title>
        <authorList>
            <person name="Ma L."/>
            <person name="Liu K.W."/>
            <person name="Li Z."/>
            <person name="Hsiao Y.Y."/>
            <person name="Qi Y."/>
            <person name="Fu T."/>
            <person name="Tang G.D."/>
            <person name="Zhang D."/>
            <person name="Sun W.H."/>
            <person name="Liu D.K."/>
            <person name="Li Y."/>
            <person name="Chen G.Z."/>
            <person name="Liu X.D."/>
            <person name="Liao X.Y."/>
            <person name="Jiang Y.T."/>
            <person name="Yu X."/>
            <person name="Hao Y."/>
            <person name="Huang J."/>
            <person name="Zhao X.W."/>
            <person name="Ke S."/>
            <person name="Chen Y.Y."/>
            <person name="Wu W.L."/>
            <person name="Hsu J.L."/>
            <person name="Lin Y.F."/>
            <person name="Huang M.D."/>
            <person name="Li C.Y."/>
            <person name="Huang L."/>
            <person name="Wang Z.W."/>
            <person name="Zhao X."/>
            <person name="Zhong W.Y."/>
            <person name="Peng D.H."/>
            <person name="Ahmad S."/>
            <person name="Lan S."/>
            <person name="Zhang J.S."/>
            <person name="Tsai W.C."/>
            <person name="Van de Peer Y."/>
            <person name="Liu Z.J."/>
        </authorList>
    </citation>
    <scope>NUCLEOTIDE SEQUENCE</scope>
    <source>
        <strain evidence="1">CP</strain>
    </source>
</reference>